<feature type="region of interest" description="Disordered" evidence="1">
    <location>
        <begin position="125"/>
        <end position="145"/>
    </location>
</feature>
<gene>
    <name evidence="3" type="ORF">GGQ22_07775</name>
</gene>
<sequence>MVEAGPEAGPEKATEPVERFRPTSGRVTGVLALVAAAGIVVLGFVDGFPAPVVAGAVVVGVLAWASMLKPRVLVVGRRLVLRNMLETVSIPLAAVEELAVRQVLAVRVGEKRYVSTAVGRSWRNTLKSSKRPTAGEEDAPTPRKEPAYADVVEDRIRQLADDDRAQRGIARYSPEAEALGAEVRRTPAWLEIGLLAAAVLAFVVTLLV</sequence>
<feature type="transmembrane region" description="Helical" evidence="2">
    <location>
        <begin position="27"/>
        <end position="45"/>
    </location>
</feature>
<keyword evidence="2" id="KW-1133">Transmembrane helix</keyword>
<keyword evidence="2" id="KW-0472">Membrane</keyword>
<protein>
    <recommendedName>
        <fullName evidence="5">PH domain-containing protein</fullName>
    </recommendedName>
</protein>
<dbReference type="RefSeq" id="WP_154614706.1">
    <property type="nucleotide sequence ID" value="NZ_CP053660.1"/>
</dbReference>
<keyword evidence="2" id="KW-0812">Transmembrane</keyword>
<dbReference type="EMBL" id="WLCI01000008">
    <property type="protein sequence ID" value="MTB94982.1"/>
    <property type="molecule type" value="Genomic_DNA"/>
</dbReference>
<name>A0A6I3J6A9_9ACTN</name>
<feature type="transmembrane region" description="Helical" evidence="2">
    <location>
        <begin position="51"/>
        <end position="68"/>
    </location>
</feature>
<organism evidence="3 4">
    <name type="scientific">Nocardioides marmotae</name>
    <dbReference type="NCBI Taxonomy" id="2663857"/>
    <lineage>
        <taxon>Bacteria</taxon>
        <taxon>Bacillati</taxon>
        <taxon>Actinomycetota</taxon>
        <taxon>Actinomycetes</taxon>
        <taxon>Propionibacteriales</taxon>
        <taxon>Nocardioidaceae</taxon>
        <taxon>Nocardioides</taxon>
    </lineage>
</organism>
<evidence type="ECO:0000256" key="1">
    <source>
        <dbReference type="SAM" id="MobiDB-lite"/>
    </source>
</evidence>
<evidence type="ECO:0008006" key="5">
    <source>
        <dbReference type="Google" id="ProtNLM"/>
    </source>
</evidence>
<keyword evidence="4" id="KW-1185">Reference proteome</keyword>
<evidence type="ECO:0000256" key="2">
    <source>
        <dbReference type="SAM" id="Phobius"/>
    </source>
</evidence>
<accession>A0A6I3J6A9</accession>
<dbReference type="AlphaFoldDB" id="A0A6I3J6A9"/>
<dbReference type="Proteomes" id="UP000433406">
    <property type="component" value="Unassembled WGS sequence"/>
</dbReference>
<evidence type="ECO:0000313" key="3">
    <source>
        <dbReference type="EMBL" id="MTB94982.1"/>
    </source>
</evidence>
<comment type="caution">
    <text evidence="3">The sequence shown here is derived from an EMBL/GenBank/DDBJ whole genome shotgun (WGS) entry which is preliminary data.</text>
</comment>
<reference evidence="3 4" key="1">
    <citation type="submission" date="2019-10" db="EMBL/GenBank/DDBJ databases">
        <title>Nocardioides novel species isolated from the excrement of Marmot.</title>
        <authorList>
            <person name="Zhang G."/>
        </authorList>
    </citation>
    <scope>NUCLEOTIDE SEQUENCE [LARGE SCALE GENOMIC DNA]</scope>
    <source>
        <strain evidence="4">zg-579</strain>
    </source>
</reference>
<feature type="transmembrane region" description="Helical" evidence="2">
    <location>
        <begin position="188"/>
        <end position="207"/>
    </location>
</feature>
<evidence type="ECO:0000313" key="4">
    <source>
        <dbReference type="Proteomes" id="UP000433406"/>
    </source>
</evidence>
<proteinExistence type="predicted"/>